<sequence>MNTQELAVSVYVDPTCFRQSVALFATGIAVISAETEECKVHGMTVNSFTSLSLDPPTVMVSLKPGRMHDLISQSGRYGVSILGEDQQAFSAYFSKRVPDECQPPAFVVQEELPTLQGALAWLECEVEKSVTVHDHTLFIARVTACGRPSLQSPKPLLFFASRYHGNPVPLG</sequence>
<dbReference type="Proteomes" id="UP000243359">
    <property type="component" value="Chromosome I"/>
</dbReference>
<dbReference type="PANTHER" id="PTHR30466:SF1">
    <property type="entry name" value="FMN REDUCTASE (NADH) RUTF"/>
    <property type="match status" value="1"/>
</dbReference>
<dbReference type="SUPFAM" id="SSF50475">
    <property type="entry name" value="FMN-binding split barrel"/>
    <property type="match status" value="1"/>
</dbReference>
<dbReference type="Pfam" id="PF01613">
    <property type="entry name" value="Flavin_Reduct"/>
    <property type="match status" value="1"/>
</dbReference>
<name>A0A1H1QF26_9PSED</name>
<dbReference type="GO" id="GO:0042602">
    <property type="term" value="F:riboflavin reductase (NADPH) activity"/>
    <property type="evidence" value="ECO:0007669"/>
    <property type="project" value="TreeGrafter"/>
</dbReference>
<dbReference type="AlphaFoldDB" id="A0A1H1QF26"/>
<keyword evidence="4" id="KW-1185">Reference proteome</keyword>
<reference evidence="4" key="1">
    <citation type="submission" date="2016-10" db="EMBL/GenBank/DDBJ databases">
        <authorList>
            <person name="Varghese N."/>
            <person name="Submissions S."/>
        </authorList>
    </citation>
    <scope>NUCLEOTIDE SEQUENCE [LARGE SCALE GENOMIC DNA]</scope>
    <source>
        <strain evidence="4">KCTC 32247</strain>
    </source>
</reference>
<dbReference type="GO" id="GO:0004497">
    <property type="term" value="F:monooxygenase activity"/>
    <property type="evidence" value="ECO:0007669"/>
    <property type="project" value="UniProtKB-KW"/>
</dbReference>
<dbReference type="InterPro" id="IPR054802">
    <property type="entry name" value="StyMonoxStyB"/>
</dbReference>
<protein>
    <submittedName>
        <fullName evidence="3">Styrene monooxygenase reductase component</fullName>
    </submittedName>
</protein>
<dbReference type="NCBIfam" id="NF045733">
    <property type="entry name" value="StyMonoxStyB"/>
    <property type="match status" value="1"/>
</dbReference>
<dbReference type="OrthoDB" id="9792858at2"/>
<evidence type="ECO:0000313" key="3">
    <source>
        <dbReference type="EMBL" id="SDS22040.1"/>
    </source>
</evidence>
<keyword evidence="3" id="KW-0503">Monooxygenase</keyword>
<dbReference type="Gene3D" id="2.30.110.10">
    <property type="entry name" value="Electron Transport, Fmn-binding Protein, Chain A"/>
    <property type="match status" value="1"/>
</dbReference>
<evidence type="ECO:0000313" key="4">
    <source>
        <dbReference type="Proteomes" id="UP000243359"/>
    </source>
</evidence>
<evidence type="ECO:0000256" key="1">
    <source>
        <dbReference type="ARBA" id="ARBA00023002"/>
    </source>
</evidence>
<feature type="domain" description="Flavin reductase like" evidence="2">
    <location>
        <begin position="21"/>
        <end position="165"/>
    </location>
</feature>
<evidence type="ECO:0000259" key="2">
    <source>
        <dbReference type="SMART" id="SM00903"/>
    </source>
</evidence>
<accession>A0A1H1QF26</accession>
<organism evidence="3 4">
    <name type="scientific">Pseudomonas oryzae</name>
    <dbReference type="NCBI Taxonomy" id="1392877"/>
    <lineage>
        <taxon>Bacteria</taxon>
        <taxon>Pseudomonadati</taxon>
        <taxon>Pseudomonadota</taxon>
        <taxon>Gammaproteobacteria</taxon>
        <taxon>Pseudomonadales</taxon>
        <taxon>Pseudomonadaceae</taxon>
        <taxon>Pseudomonas</taxon>
    </lineage>
</organism>
<keyword evidence="1" id="KW-0560">Oxidoreductase</keyword>
<dbReference type="PANTHER" id="PTHR30466">
    <property type="entry name" value="FLAVIN REDUCTASE"/>
    <property type="match status" value="1"/>
</dbReference>
<dbReference type="EMBL" id="LT629751">
    <property type="protein sequence ID" value="SDS22040.1"/>
    <property type="molecule type" value="Genomic_DNA"/>
</dbReference>
<dbReference type="InterPro" id="IPR012349">
    <property type="entry name" value="Split_barrel_FMN-bd"/>
</dbReference>
<gene>
    <name evidence="3" type="ORF">SAMN05216221_1324</name>
</gene>
<dbReference type="GO" id="GO:0010181">
    <property type="term" value="F:FMN binding"/>
    <property type="evidence" value="ECO:0007669"/>
    <property type="project" value="InterPro"/>
</dbReference>
<dbReference type="SMART" id="SM00903">
    <property type="entry name" value="Flavin_Reduct"/>
    <property type="match status" value="1"/>
</dbReference>
<dbReference type="InterPro" id="IPR002563">
    <property type="entry name" value="Flavin_Rdtase-like_dom"/>
</dbReference>
<dbReference type="InterPro" id="IPR050268">
    <property type="entry name" value="NADH-dep_flavin_reductase"/>
</dbReference>
<dbReference type="STRING" id="1392877.SAMN05216221_1324"/>
<proteinExistence type="predicted"/>
<dbReference type="RefSeq" id="WP_090348205.1">
    <property type="nucleotide sequence ID" value="NZ_LT629751.1"/>
</dbReference>